<evidence type="ECO:0000313" key="15">
    <source>
        <dbReference type="EMBL" id="ROP99835.1"/>
    </source>
</evidence>
<accession>A0A3N1MF69</accession>
<dbReference type="AlphaFoldDB" id="A0A3N1MF69"/>
<keyword evidence="6" id="KW-0997">Cell inner membrane</keyword>
<dbReference type="Pfam" id="PF13632">
    <property type="entry name" value="Glyco_trans_2_3"/>
    <property type="match status" value="1"/>
</dbReference>
<keyword evidence="10 13" id="KW-1133">Transmembrane helix</keyword>
<name>A0A3N1MF69_9PROT</name>
<evidence type="ECO:0000256" key="9">
    <source>
        <dbReference type="ARBA" id="ARBA00022692"/>
    </source>
</evidence>
<dbReference type="EMBL" id="RJKX01000013">
    <property type="protein sequence ID" value="ROP99835.1"/>
    <property type="molecule type" value="Genomic_DNA"/>
</dbReference>
<keyword evidence="16" id="KW-1185">Reference proteome</keyword>
<evidence type="ECO:0000256" key="7">
    <source>
        <dbReference type="ARBA" id="ARBA00022676"/>
    </source>
</evidence>
<proteinExistence type="inferred from homology"/>
<evidence type="ECO:0000256" key="6">
    <source>
        <dbReference type="ARBA" id="ARBA00022519"/>
    </source>
</evidence>
<dbReference type="OrthoDB" id="9775281at2"/>
<evidence type="ECO:0000256" key="10">
    <source>
        <dbReference type="ARBA" id="ARBA00022989"/>
    </source>
</evidence>
<keyword evidence="5" id="KW-1003">Cell membrane</keyword>
<feature type="transmembrane region" description="Helical" evidence="13">
    <location>
        <begin position="45"/>
        <end position="67"/>
    </location>
</feature>
<comment type="pathway">
    <text evidence="2">Glycan metabolism; osmoregulated periplasmic glucan (OPG) biosynthesis.</text>
</comment>
<sequence>MDALNPDPAPAGGLRAPALPPDAPQAMPRQDLWRKPPTVRVPGDILVHLTRFLVIGAAIALTVLAGIEMFEALNVGGMTTLEWLVLALFVALFAWIALAFSSSIAGFVAMLAGRPALIDPRLPLPELRRRTAILMPTYNENPARVAAALQAIDEGLQAAGRGDAFAIFILSDTTDPDVWIAEEQAFLALRARTGGHGRIFYRRRPRNIERKAGNIADWVTRFGGACDHMLVLDADSVMTADTIVRLAAAMEADDRVGLVQTLPILVGGRTLFARMQQFAGRIYGPLIARGIATWHGREGNYWGHNAIIRTRAFAEAAGLPHLRGRKPFGGHILSHDFVEAALIRRAGWSVRMVPALSGSYEEGPPSLTELAVRDRRWCQGNLQHAAVLPARGLHWVSRLHLLMGIGSYITAPMWFGFLCIGILIALQARFIRPEYFPAGATLFPQWPAQDPVRAMWVFAGTMALLVAPKLLAWIAMMADGPTRRASGGGVRMFAGVLVETVLAGLLAPVTMLSQSAAVVSILSGRDGGWQPQQRDDGSYPLRQVAWRYAPHTATGLVLAGIAWAVSPHLLLWMSPVVVGLALAIPLVALAGSRRLGMALAGPGILRTPEESMPPAELRRATELRRDLAGGDAADGVAELAADPALLDAHRGMLPPPRRPGIDPIDVPLAVALARIEEGTDLDRVVGAMSRAEKLAVLGDARALDRLLALRADAKVAVSPPASPASSGDDRLRASPVS</sequence>
<dbReference type="Gene3D" id="3.90.550.10">
    <property type="entry name" value="Spore Coat Polysaccharide Biosynthesis Protein SpsA, Chain A"/>
    <property type="match status" value="1"/>
</dbReference>
<keyword evidence="11 13" id="KW-0472">Membrane</keyword>
<evidence type="ECO:0000256" key="11">
    <source>
        <dbReference type="ARBA" id="ARBA00023136"/>
    </source>
</evidence>
<comment type="subcellular location">
    <subcellularLocation>
        <location evidence="1">Cell inner membrane</location>
        <topology evidence="1">Multi-pass membrane protein</topology>
    </subcellularLocation>
</comment>
<keyword evidence="8 15" id="KW-0808">Transferase</keyword>
<dbReference type="GO" id="GO:0005886">
    <property type="term" value="C:plasma membrane"/>
    <property type="evidence" value="ECO:0007669"/>
    <property type="project" value="UniProtKB-SubCell"/>
</dbReference>
<dbReference type="InterPro" id="IPR050321">
    <property type="entry name" value="Glycosyltr_2/OpgH_subfam"/>
</dbReference>
<evidence type="ECO:0000256" key="13">
    <source>
        <dbReference type="SAM" id="Phobius"/>
    </source>
</evidence>
<evidence type="ECO:0000256" key="8">
    <source>
        <dbReference type="ARBA" id="ARBA00022679"/>
    </source>
</evidence>
<dbReference type="NCBIfam" id="NF003956">
    <property type="entry name" value="PRK05454.1-3"/>
    <property type="match status" value="1"/>
</dbReference>
<feature type="compositionally biased region" description="Basic and acidic residues" evidence="12">
    <location>
        <begin position="727"/>
        <end position="737"/>
    </location>
</feature>
<dbReference type="GO" id="GO:0016758">
    <property type="term" value="F:hexosyltransferase activity"/>
    <property type="evidence" value="ECO:0007669"/>
    <property type="project" value="TreeGrafter"/>
</dbReference>
<gene>
    <name evidence="15" type="ORF">EDC65_1624</name>
</gene>
<dbReference type="InterPro" id="IPR029044">
    <property type="entry name" value="Nucleotide-diphossugar_trans"/>
</dbReference>
<dbReference type="SUPFAM" id="SSF53448">
    <property type="entry name" value="Nucleotide-diphospho-sugar transferases"/>
    <property type="match status" value="1"/>
</dbReference>
<evidence type="ECO:0000256" key="2">
    <source>
        <dbReference type="ARBA" id="ARBA00005001"/>
    </source>
</evidence>
<protein>
    <recommendedName>
        <fullName evidence="4">Glucans biosynthesis glucosyltransferase H</fullName>
    </recommendedName>
</protein>
<dbReference type="CDD" id="cd04191">
    <property type="entry name" value="Glucan_BSP_MdoH"/>
    <property type="match status" value="1"/>
</dbReference>
<dbReference type="Proteomes" id="UP000278222">
    <property type="component" value="Unassembled WGS sequence"/>
</dbReference>
<evidence type="ECO:0000256" key="5">
    <source>
        <dbReference type="ARBA" id="ARBA00022475"/>
    </source>
</evidence>
<dbReference type="PANTHER" id="PTHR43867">
    <property type="entry name" value="CELLULOSE SYNTHASE CATALYTIC SUBUNIT A [UDP-FORMING]"/>
    <property type="match status" value="1"/>
</dbReference>
<organism evidence="15 16">
    <name type="scientific">Stella humosa</name>
    <dbReference type="NCBI Taxonomy" id="94"/>
    <lineage>
        <taxon>Bacteria</taxon>
        <taxon>Pseudomonadati</taxon>
        <taxon>Pseudomonadota</taxon>
        <taxon>Alphaproteobacteria</taxon>
        <taxon>Rhodospirillales</taxon>
        <taxon>Stellaceae</taxon>
        <taxon>Stella</taxon>
    </lineage>
</organism>
<evidence type="ECO:0000259" key="14">
    <source>
        <dbReference type="Pfam" id="PF13632"/>
    </source>
</evidence>
<dbReference type="NCBIfam" id="NF003962">
    <property type="entry name" value="PRK05454.2-5"/>
    <property type="match status" value="1"/>
</dbReference>
<evidence type="ECO:0000256" key="1">
    <source>
        <dbReference type="ARBA" id="ARBA00004429"/>
    </source>
</evidence>
<dbReference type="InterPro" id="IPR001173">
    <property type="entry name" value="Glyco_trans_2-like"/>
</dbReference>
<dbReference type="RefSeq" id="WP_123689180.1">
    <property type="nucleotide sequence ID" value="NZ_AP019700.1"/>
</dbReference>
<evidence type="ECO:0000256" key="12">
    <source>
        <dbReference type="SAM" id="MobiDB-lite"/>
    </source>
</evidence>
<keyword evidence="7" id="KW-0328">Glycosyltransferase</keyword>
<comment type="caution">
    <text evidence="15">The sequence shown here is derived from an EMBL/GenBank/DDBJ whole genome shotgun (WGS) entry which is preliminary data.</text>
</comment>
<feature type="transmembrane region" description="Helical" evidence="13">
    <location>
        <begin position="454"/>
        <end position="476"/>
    </location>
</feature>
<feature type="region of interest" description="Disordered" evidence="12">
    <location>
        <begin position="715"/>
        <end position="737"/>
    </location>
</feature>
<keyword evidence="9 13" id="KW-0812">Transmembrane</keyword>
<reference evidence="15 16" key="1">
    <citation type="submission" date="2018-11" db="EMBL/GenBank/DDBJ databases">
        <title>Genomic Encyclopedia of Type Strains, Phase IV (KMG-IV): sequencing the most valuable type-strain genomes for metagenomic binning, comparative biology and taxonomic classification.</title>
        <authorList>
            <person name="Goeker M."/>
        </authorList>
    </citation>
    <scope>NUCLEOTIDE SEQUENCE [LARGE SCALE GENOMIC DNA]</scope>
    <source>
        <strain evidence="15 16">DSM 5900</strain>
    </source>
</reference>
<comment type="similarity">
    <text evidence="3">Belongs to the glycosyltransferase 2 family. OpgH subfamily.</text>
</comment>
<evidence type="ECO:0000256" key="3">
    <source>
        <dbReference type="ARBA" id="ARBA00009337"/>
    </source>
</evidence>
<feature type="transmembrane region" description="Helical" evidence="13">
    <location>
        <begin position="569"/>
        <end position="590"/>
    </location>
</feature>
<feature type="transmembrane region" description="Helical" evidence="13">
    <location>
        <begin position="401"/>
        <end position="426"/>
    </location>
</feature>
<feature type="domain" description="Glycosyltransferase 2-like" evidence="14">
    <location>
        <begin position="230"/>
        <end position="426"/>
    </location>
</feature>
<dbReference type="PANTHER" id="PTHR43867:SF5">
    <property type="entry name" value="GLUCANS BIOSYNTHESIS GLUCOSYLTRANSFERASE H"/>
    <property type="match status" value="1"/>
</dbReference>
<feature type="compositionally biased region" description="Low complexity" evidence="12">
    <location>
        <begin position="715"/>
        <end position="726"/>
    </location>
</feature>
<feature type="region of interest" description="Disordered" evidence="12">
    <location>
        <begin position="1"/>
        <end position="30"/>
    </location>
</feature>
<feature type="transmembrane region" description="Helical" evidence="13">
    <location>
        <begin position="87"/>
        <end position="112"/>
    </location>
</feature>
<dbReference type="NCBIfam" id="NF003958">
    <property type="entry name" value="PRK05454.2-1"/>
    <property type="match status" value="1"/>
</dbReference>
<evidence type="ECO:0000256" key="4">
    <source>
        <dbReference type="ARBA" id="ARBA00020585"/>
    </source>
</evidence>
<evidence type="ECO:0000313" key="16">
    <source>
        <dbReference type="Proteomes" id="UP000278222"/>
    </source>
</evidence>